<sequence>MLPFFGSQLQIPHQIIQRNRINLLHSVLFLFMEGNC</sequence>
<proteinExistence type="predicted"/>
<accession>A0A2P2R1G9</accession>
<name>A0A2P2R1G9_RHIMU</name>
<evidence type="ECO:0000313" key="1">
    <source>
        <dbReference type="EMBL" id="MBX73105.1"/>
    </source>
</evidence>
<reference evidence="1" key="1">
    <citation type="submission" date="2018-02" db="EMBL/GenBank/DDBJ databases">
        <title>Rhizophora mucronata_Transcriptome.</title>
        <authorList>
            <person name="Meera S.P."/>
            <person name="Sreeshan A."/>
            <person name="Augustine A."/>
        </authorList>
    </citation>
    <scope>NUCLEOTIDE SEQUENCE</scope>
    <source>
        <tissue evidence="1">Leaf</tissue>
    </source>
</reference>
<organism evidence="1">
    <name type="scientific">Rhizophora mucronata</name>
    <name type="common">Asiatic mangrove</name>
    <dbReference type="NCBI Taxonomy" id="61149"/>
    <lineage>
        <taxon>Eukaryota</taxon>
        <taxon>Viridiplantae</taxon>
        <taxon>Streptophyta</taxon>
        <taxon>Embryophyta</taxon>
        <taxon>Tracheophyta</taxon>
        <taxon>Spermatophyta</taxon>
        <taxon>Magnoliopsida</taxon>
        <taxon>eudicotyledons</taxon>
        <taxon>Gunneridae</taxon>
        <taxon>Pentapetalae</taxon>
        <taxon>rosids</taxon>
        <taxon>fabids</taxon>
        <taxon>Malpighiales</taxon>
        <taxon>Rhizophoraceae</taxon>
        <taxon>Rhizophora</taxon>
    </lineage>
</organism>
<dbReference type="EMBL" id="GGEC01092621">
    <property type="protein sequence ID" value="MBX73105.1"/>
    <property type="molecule type" value="Transcribed_RNA"/>
</dbReference>
<protein>
    <submittedName>
        <fullName evidence="1">Uncharacterized protein</fullName>
    </submittedName>
</protein>
<dbReference type="AlphaFoldDB" id="A0A2P2R1G9"/>